<dbReference type="EMBL" id="VJMH01000468">
    <property type="protein sequence ID" value="KAF0716033.1"/>
    <property type="molecule type" value="Genomic_DNA"/>
</dbReference>
<proteinExistence type="predicted"/>
<feature type="domain" description="CCHC-type" evidence="3">
    <location>
        <begin position="29"/>
        <end position="43"/>
    </location>
</feature>
<reference evidence="4" key="2">
    <citation type="submission" date="2019-06" db="EMBL/GenBank/DDBJ databases">
        <title>Genomics analysis of Aphanomyces spp. identifies a new class of oomycete effector associated with host adaptation.</title>
        <authorList>
            <person name="Gaulin E."/>
        </authorList>
    </citation>
    <scope>NUCLEOTIDE SEQUENCE</scope>
    <source>
        <strain evidence="4">CBS 578.67</strain>
    </source>
</reference>
<keyword evidence="6" id="KW-1185">Reference proteome</keyword>
<dbReference type="GO" id="GO:0008270">
    <property type="term" value="F:zinc ion binding"/>
    <property type="evidence" value="ECO:0007669"/>
    <property type="project" value="UniProtKB-KW"/>
</dbReference>
<evidence type="ECO:0000256" key="1">
    <source>
        <dbReference type="PROSITE-ProRule" id="PRU00047"/>
    </source>
</evidence>
<evidence type="ECO:0000259" key="3">
    <source>
        <dbReference type="PROSITE" id="PS50158"/>
    </source>
</evidence>
<protein>
    <submittedName>
        <fullName evidence="5">Aste57867_3063 protein</fullName>
    </submittedName>
</protein>
<reference evidence="5 6" key="1">
    <citation type="submission" date="2019-03" db="EMBL/GenBank/DDBJ databases">
        <authorList>
            <person name="Gaulin E."/>
            <person name="Dumas B."/>
        </authorList>
    </citation>
    <scope>NUCLEOTIDE SEQUENCE [LARGE SCALE GENOMIC DNA]</scope>
    <source>
        <strain evidence="5">CBS 568.67</strain>
    </source>
</reference>
<gene>
    <name evidence="5" type="primary">Aste57867_3063</name>
    <name evidence="4" type="ORF">As57867_003054</name>
    <name evidence="5" type="ORF">ASTE57867_3063</name>
</gene>
<dbReference type="Proteomes" id="UP000332933">
    <property type="component" value="Unassembled WGS sequence"/>
</dbReference>
<keyword evidence="1" id="KW-0863">Zinc-finger</keyword>
<dbReference type="InterPro" id="IPR001878">
    <property type="entry name" value="Znf_CCHC"/>
</dbReference>
<name>A0A485K8Y2_9STRA</name>
<dbReference type="EMBL" id="CAADRA010000468">
    <property type="protein sequence ID" value="VFT80243.1"/>
    <property type="molecule type" value="Genomic_DNA"/>
</dbReference>
<evidence type="ECO:0000256" key="2">
    <source>
        <dbReference type="SAM" id="MobiDB-lite"/>
    </source>
</evidence>
<dbReference type="OrthoDB" id="162815at2759"/>
<dbReference type="InterPro" id="IPR036875">
    <property type="entry name" value="Znf_CCHC_sf"/>
</dbReference>
<organism evidence="5 6">
    <name type="scientific">Aphanomyces stellatus</name>
    <dbReference type="NCBI Taxonomy" id="120398"/>
    <lineage>
        <taxon>Eukaryota</taxon>
        <taxon>Sar</taxon>
        <taxon>Stramenopiles</taxon>
        <taxon>Oomycota</taxon>
        <taxon>Saprolegniomycetes</taxon>
        <taxon>Saprolegniales</taxon>
        <taxon>Verrucalvaceae</taxon>
        <taxon>Aphanomyces</taxon>
    </lineage>
</organism>
<dbReference type="GO" id="GO:0003676">
    <property type="term" value="F:nucleic acid binding"/>
    <property type="evidence" value="ECO:0007669"/>
    <property type="project" value="InterPro"/>
</dbReference>
<dbReference type="Pfam" id="PF22936">
    <property type="entry name" value="Pol_BBD"/>
    <property type="match status" value="1"/>
</dbReference>
<accession>A0A485K8Y2</accession>
<keyword evidence="1" id="KW-0479">Metal-binding</keyword>
<evidence type="ECO:0000313" key="6">
    <source>
        <dbReference type="Proteomes" id="UP000332933"/>
    </source>
</evidence>
<dbReference type="PANTHER" id="PTHR47592">
    <property type="entry name" value="PBF68 PROTEIN"/>
    <property type="match status" value="1"/>
</dbReference>
<dbReference type="PANTHER" id="PTHR47592:SF27">
    <property type="entry name" value="OS08G0421700 PROTEIN"/>
    <property type="match status" value="1"/>
</dbReference>
<keyword evidence="1" id="KW-0862">Zinc</keyword>
<dbReference type="AlphaFoldDB" id="A0A485K8Y2"/>
<evidence type="ECO:0000313" key="5">
    <source>
        <dbReference type="EMBL" id="VFT80243.1"/>
    </source>
</evidence>
<dbReference type="InterPro" id="IPR054722">
    <property type="entry name" value="PolX-like_BBD"/>
</dbReference>
<dbReference type="SUPFAM" id="SSF57756">
    <property type="entry name" value="Retrovirus zinc finger-like domains"/>
    <property type="match status" value="1"/>
</dbReference>
<sequence>MRGSMRLKPKSPPTKRTGPRPPNPHANDKCLYCGKKGHLVNRCFMKQKHETEACASKAKAKDTSANHVQGEFENENDENDTLSVETRAANQATKSEGRRLDQEREWVRDSGATHHMCYSKCVFATLDMSKPSSVRLSNGASTVVGGVGTVILTVKCSVSSLKVPIKLGNVLYIPNFDRNLVSVPKASQAGIGINFDQPGIMILFKSGHECFFPLCQTRCRYMLRYIEPPQVLQAAMRS</sequence>
<evidence type="ECO:0000313" key="4">
    <source>
        <dbReference type="EMBL" id="KAF0716033.1"/>
    </source>
</evidence>
<feature type="region of interest" description="Disordered" evidence="2">
    <location>
        <begin position="1"/>
        <end position="28"/>
    </location>
</feature>
<dbReference type="PROSITE" id="PS50158">
    <property type="entry name" value="ZF_CCHC"/>
    <property type="match status" value="1"/>
</dbReference>